<sequence>MEYHLQVLNTERSLGHRVVSLHRDEITAEHVAEIAREMDRAYEIQLDEGVVYELRVWDGDEAFWTGHFLYLKGELHAAEPLGVEFPAQPIPDETPDEEGQPESSVLVNLEIIDNDQRVKVIERNTVHVGSVFSVPIAEIAERWHDTSVIKLTEGTRYQLVVKVNGEVLYGMYYTRRNGRLHAG</sequence>
<dbReference type="EMBL" id="RBDX01000007">
    <property type="protein sequence ID" value="RKN09627.1"/>
    <property type="molecule type" value="Genomic_DNA"/>
</dbReference>
<organism evidence="1 2">
    <name type="scientific">Streptomyces radicis</name>
    <dbReference type="NCBI Taxonomy" id="1750517"/>
    <lineage>
        <taxon>Bacteria</taxon>
        <taxon>Bacillati</taxon>
        <taxon>Actinomycetota</taxon>
        <taxon>Actinomycetes</taxon>
        <taxon>Kitasatosporales</taxon>
        <taxon>Streptomycetaceae</taxon>
        <taxon>Streptomyces</taxon>
    </lineage>
</organism>
<protein>
    <submittedName>
        <fullName evidence="1">Uncharacterized protein</fullName>
    </submittedName>
</protein>
<dbReference type="RefSeq" id="WP_120745010.1">
    <property type="nucleotide sequence ID" value="NZ_RBDX01000007.1"/>
</dbReference>
<dbReference type="Proteomes" id="UP000275024">
    <property type="component" value="Unassembled WGS sequence"/>
</dbReference>
<comment type="caution">
    <text evidence="1">The sequence shown here is derived from an EMBL/GenBank/DDBJ whole genome shotgun (WGS) entry which is preliminary data.</text>
</comment>
<proteinExistence type="predicted"/>
<accession>A0A3A9WU46</accession>
<name>A0A3A9WU46_9ACTN</name>
<dbReference type="AlphaFoldDB" id="A0A3A9WU46"/>
<evidence type="ECO:0000313" key="2">
    <source>
        <dbReference type="Proteomes" id="UP000275024"/>
    </source>
</evidence>
<reference evidence="1 2" key="1">
    <citation type="submission" date="2018-09" db="EMBL/GenBank/DDBJ databases">
        <title>Streptomyces sp. nov. DS1-2, an endophytic actinomycete isolated from roots of Dendrobium scabrilingue.</title>
        <authorList>
            <person name="Kuncharoen N."/>
            <person name="Kudo T."/>
            <person name="Ohkuma M."/>
            <person name="Yuki M."/>
            <person name="Tanasupawat S."/>
        </authorList>
    </citation>
    <scope>NUCLEOTIDE SEQUENCE [LARGE SCALE GENOMIC DNA]</scope>
    <source>
        <strain evidence="1 2">AZ1-7</strain>
    </source>
</reference>
<gene>
    <name evidence="1" type="ORF">D7319_11220</name>
</gene>
<evidence type="ECO:0000313" key="1">
    <source>
        <dbReference type="EMBL" id="RKN09627.1"/>
    </source>
</evidence>